<organism evidence="2 3">
    <name type="scientific">Ceratopteris richardii</name>
    <name type="common">Triangle waterfern</name>
    <dbReference type="NCBI Taxonomy" id="49495"/>
    <lineage>
        <taxon>Eukaryota</taxon>
        <taxon>Viridiplantae</taxon>
        <taxon>Streptophyta</taxon>
        <taxon>Embryophyta</taxon>
        <taxon>Tracheophyta</taxon>
        <taxon>Polypodiopsida</taxon>
        <taxon>Polypodiidae</taxon>
        <taxon>Polypodiales</taxon>
        <taxon>Pteridineae</taxon>
        <taxon>Pteridaceae</taxon>
        <taxon>Parkerioideae</taxon>
        <taxon>Ceratopteris</taxon>
    </lineage>
</organism>
<reference evidence="2" key="1">
    <citation type="submission" date="2021-08" db="EMBL/GenBank/DDBJ databases">
        <title>WGS assembly of Ceratopteris richardii.</title>
        <authorList>
            <person name="Marchant D.B."/>
            <person name="Chen G."/>
            <person name="Jenkins J."/>
            <person name="Shu S."/>
            <person name="Leebens-Mack J."/>
            <person name="Grimwood J."/>
            <person name="Schmutz J."/>
            <person name="Soltis P."/>
            <person name="Soltis D."/>
            <person name="Chen Z.-H."/>
        </authorList>
    </citation>
    <scope>NUCLEOTIDE SEQUENCE</scope>
    <source>
        <strain evidence="2">Whitten #5841</strain>
        <tissue evidence="2">Leaf</tissue>
    </source>
</reference>
<protein>
    <submittedName>
        <fullName evidence="2">Uncharacterized protein</fullName>
    </submittedName>
</protein>
<dbReference type="AlphaFoldDB" id="A0A8T2VH59"/>
<proteinExistence type="predicted"/>
<evidence type="ECO:0000313" key="2">
    <source>
        <dbReference type="EMBL" id="KAH7444915.1"/>
    </source>
</evidence>
<evidence type="ECO:0000256" key="1">
    <source>
        <dbReference type="SAM" id="MobiDB-lite"/>
    </source>
</evidence>
<comment type="caution">
    <text evidence="2">The sequence shown here is derived from an EMBL/GenBank/DDBJ whole genome shotgun (WGS) entry which is preliminary data.</text>
</comment>
<gene>
    <name evidence="2" type="ORF">KP509_02G097900</name>
</gene>
<dbReference type="OrthoDB" id="1923220at2759"/>
<dbReference type="Proteomes" id="UP000825935">
    <property type="component" value="Chromosome 2"/>
</dbReference>
<evidence type="ECO:0000313" key="3">
    <source>
        <dbReference type="Proteomes" id="UP000825935"/>
    </source>
</evidence>
<keyword evidence="3" id="KW-1185">Reference proteome</keyword>
<feature type="region of interest" description="Disordered" evidence="1">
    <location>
        <begin position="97"/>
        <end position="123"/>
    </location>
</feature>
<sequence>MADSAPTMAISASSETPLVHDSHYGPDLLGFQWGSGRRLFATSGRSGGRSRGATQFDDFSVSAHLHMLRPQSLVLHSTAAVSVQRAVENRIPNPAVFRRTETTSASTSPQFPSQTEKSCLEKA</sequence>
<feature type="region of interest" description="Disordered" evidence="1">
    <location>
        <begin position="1"/>
        <end position="23"/>
    </location>
</feature>
<feature type="compositionally biased region" description="Polar residues" evidence="1">
    <location>
        <begin position="102"/>
        <end position="117"/>
    </location>
</feature>
<dbReference type="EMBL" id="CM035407">
    <property type="protein sequence ID" value="KAH7444915.1"/>
    <property type="molecule type" value="Genomic_DNA"/>
</dbReference>
<accession>A0A8T2VH59</accession>
<name>A0A8T2VH59_CERRI</name>